<dbReference type="AlphaFoldDB" id="A0A9I9EGM8"/>
<dbReference type="EnsemblPlants" id="MELO3C033495.2.1">
    <property type="protein sequence ID" value="MELO3C033495.2.1"/>
    <property type="gene ID" value="MELO3C033495.2"/>
</dbReference>
<organism evidence="1">
    <name type="scientific">Cucumis melo</name>
    <name type="common">Muskmelon</name>
    <dbReference type="NCBI Taxonomy" id="3656"/>
    <lineage>
        <taxon>Eukaryota</taxon>
        <taxon>Viridiplantae</taxon>
        <taxon>Streptophyta</taxon>
        <taxon>Embryophyta</taxon>
        <taxon>Tracheophyta</taxon>
        <taxon>Spermatophyta</taxon>
        <taxon>Magnoliopsida</taxon>
        <taxon>eudicotyledons</taxon>
        <taxon>Gunneridae</taxon>
        <taxon>Pentapetalae</taxon>
        <taxon>rosids</taxon>
        <taxon>fabids</taxon>
        <taxon>Cucurbitales</taxon>
        <taxon>Cucurbitaceae</taxon>
        <taxon>Benincaseae</taxon>
        <taxon>Cucumis</taxon>
    </lineage>
</organism>
<sequence>MGHCVMYAGPSAQPVRSCRTPCLNRKRKICSSHRDRRMFPVVLHTTETLYSRMVLTRSSGKEEMEEKVQR</sequence>
<name>A0A9I9EGM8_CUCME</name>
<evidence type="ECO:0000313" key="1">
    <source>
        <dbReference type="EnsemblPlants" id="MELO3C033495.2.1"/>
    </source>
</evidence>
<reference evidence="1" key="1">
    <citation type="submission" date="2023-03" db="UniProtKB">
        <authorList>
            <consortium name="EnsemblPlants"/>
        </authorList>
    </citation>
    <scope>IDENTIFICATION</scope>
</reference>
<accession>A0A9I9EGM8</accession>
<proteinExistence type="predicted"/>
<dbReference type="Gramene" id="MELO3C033495.2.1">
    <property type="protein sequence ID" value="MELO3C033495.2.1"/>
    <property type="gene ID" value="MELO3C033495.2"/>
</dbReference>
<protein>
    <submittedName>
        <fullName evidence="1">Uncharacterized protein</fullName>
    </submittedName>
</protein>